<dbReference type="Proteomes" id="UP000526408">
    <property type="component" value="Unassembled WGS sequence"/>
</dbReference>
<evidence type="ECO:0000313" key="3">
    <source>
        <dbReference type="Proteomes" id="UP000526408"/>
    </source>
</evidence>
<dbReference type="AlphaFoldDB" id="A0A7X6GZB4"/>
<dbReference type="RefSeq" id="WP_168622410.1">
    <property type="nucleotide sequence ID" value="NZ_JAAZQQ010000002.1"/>
</dbReference>
<organism evidence="2 3">
    <name type="scientific">Roseicyclus persicicus</name>
    <dbReference type="NCBI Taxonomy" id="2650661"/>
    <lineage>
        <taxon>Bacteria</taxon>
        <taxon>Pseudomonadati</taxon>
        <taxon>Pseudomonadota</taxon>
        <taxon>Alphaproteobacteria</taxon>
        <taxon>Rhodobacterales</taxon>
        <taxon>Roseobacteraceae</taxon>
        <taxon>Roseicyclus</taxon>
    </lineage>
</organism>
<evidence type="ECO:0000313" key="2">
    <source>
        <dbReference type="EMBL" id="NKX44006.1"/>
    </source>
</evidence>
<feature type="signal peptide" evidence="1">
    <location>
        <begin position="1"/>
        <end position="26"/>
    </location>
</feature>
<protein>
    <submittedName>
        <fullName evidence="2">Uncharacterized protein</fullName>
    </submittedName>
</protein>
<gene>
    <name evidence="2" type="ORF">HCU73_05345</name>
</gene>
<keyword evidence="3" id="KW-1185">Reference proteome</keyword>
<comment type="caution">
    <text evidence="2">The sequence shown here is derived from an EMBL/GenBank/DDBJ whole genome shotgun (WGS) entry which is preliminary data.</text>
</comment>
<accession>A0A7X6GZB4</accession>
<evidence type="ECO:0000256" key="1">
    <source>
        <dbReference type="SAM" id="SignalP"/>
    </source>
</evidence>
<sequence length="112" mass="12118">MKMSFSSFLRLLVSAIPLIGASTATSALPIRPAEHQSSQWMQTRTTDTAEAYTRFILENPDSPMVAEARARLATLARVEAAVTARLQPAVDRALESPQQDAATGGFGRIMNI</sequence>
<proteinExistence type="predicted"/>
<reference evidence="2 3" key="1">
    <citation type="submission" date="2020-04" db="EMBL/GenBank/DDBJ databases">
        <authorList>
            <person name="Yoon J."/>
        </authorList>
    </citation>
    <scope>NUCLEOTIDE SEQUENCE [LARGE SCALE GENOMIC DNA]</scope>
    <source>
        <strain evidence="2 3">KMU-115</strain>
    </source>
</reference>
<feature type="chain" id="PRO_5030642122" evidence="1">
    <location>
        <begin position="27"/>
        <end position="112"/>
    </location>
</feature>
<name>A0A7X6GZB4_9RHOB</name>
<keyword evidence="1" id="KW-0732">Signal</keyword>
<dbReference type="EMBL" id="JAAZQQ010000002">
    <property type="protein sequence ID" value="NKX44006.1"/>
    <property type="molecule type" value="Genomic_DNA"/>
</dbReference>